<gene>
    <name evidence="1" type="ORF">HMPREF0059_00715</name>
</gene>
<accession>F2UWB2</accession>
<evidence type="ECO:0000313" key="2">
    <source>
        <dbReference type="Proteomes" id="UP000004668"/>
    </source>
</evidence>
<dbReference type="Proteomes" id="UP000004668">
    <property type="component" value="Unassembled WGS sequence"/>
</dbReference>
<dbReference type="eggNOG" id="ENOG5031Z2W">
    <property type="taxonomic scope" value="Bacteria"/>
</dbReference>
<comment type="caution">
    <text evidence="1">The sequence shown here is derived from an EMBL/GenBank/DDBJ whole genome shotgun (WGS) entry which is preliminary data.</text>
</comment>
<organism evidence="1 2">
    <name type="scientific">Actinomyces viscosus C505</name>
    <dbReference type="NCBI Taxonomy" id="562973"/>
    <lineage>
        <taxon>Bacteria</taxon>
        <taxon>Bacillati</taxon>
        <taxon>Actinomycetota</taxon>
        <taxon>Actinomycetes</taxon>
        <taxon>Actinomycetales</taxon>
        <taxon>Actinomycetaceae</taxon>
        <taxon>Actinomyces</taxon>
    </lineage>
</organism>
<protein>
    <submittedName>
        <fullName evidence="1">Uncharacterized protein</fullName>
    </submittedName>
</protein>
<name>F2UWB2_ACTVI</name>
<proteinExistence type="predicted"/>
<dbReference type="AlphaFoldDB" id="F2UWB2"/>
<reference evidence="1 2" key="2">
    <citation type="submission" date="2011-10" db="EMBL/GenBank/DDBJ databases">
        <title>The Genome Sequence of Actinomyces viscosus C505.</title>
        <authorList>
            <consortium name="The Broad Institute Genome Sequencing Platform"/>
            <consortium name="The Broad Institute Genome Sequencing Center for Infectious Disease"/>
            <person name="Earl A."/>
            <person name="Ward D."/>
            <person name="Feldgarden M."/>
            <person name="Gevers D."/>
            <person name="Sibley C.D."/>
            <person name="Field T.R."/>
            <person name="Grinwis M."/>
            <person name="Eshaghurshan C.S."/>
            <person name="Surette M.G."/>
            <person name="Young S.K."/>
            <person name="Zeng Q."/>
            <person name="Gargeya S."/>
            <person name="Fitzgerald M."/>
            <person name="Haas B."/>
            <person name="Abouelleil A."/>
            <person name="Alvarado L."/>
            <person name="Arachchi H.M."/>
            <person name="Berlin A."/>
            <person name="Brown A."/>
            <person name="Chapman S.B."/>
            <person name="Chen Z."/>
            <person name="Dunbar C."/>
            <person name="Freedman E."/>
            <person name="Gearin G."/>
            <person name="Goldberg J."/>
            <person name="Griggs A."/>
            <person name="Gujja S."/>
            <person name="Heiman D."/>
            <person name="Howarth C."/>
            <person name="Larson L."/>
            <person name="Lui A."/>
            <person name="MacDonald P.J.P."/>
            <person name="Montmayeur A."/>
            <person name="Murphy C."/>
            <person name="Neiman D."/>
            <person name="Pearson M."/>
            <person name="Priest M."/>
            <person name="Roberts A."/>
            <person name="Saif S."/>
            <person name="Shea T."/>
            <person name="Shenoy N."/>
            <person name="Sisk P."/>
            <person name="Stolte C."/>
            <person name="Sykes S."/>
            <person name="Wortman J."/>
            <person name="Nusbaum C."/>
            <person name="Birren B."/>
        </authorList>
    </citation>
    <scope>NUCLEOTIDE SEQUENCE [LARGE SCALE GENOMIC DNA]</scope>
    <source>
        <strain evidence="1 2">C505</strain>
    </source>
</reference>
<evidence type="ECO:0000313" key="1">
    <source>
        <dbReference type="EMBL" id="EGE39365.1"/>
    </source>
</evidence>
<sequence length="244" mass="26477">MSTWLGYGDKCPPPAAASTGLRLHGASSLRCTRGVLRRAWSQAGAKEAGMAEHGRRDVVGMGLAGGTALALGGCAPAQAGRSRSSATPTSDGRFASFAEYVPVTLEIRTDLGRLDRRMPGVTISSAHWVMQYWQEKREVLPPQDRPLWVHGVMTLDPASSRALVEASSGKADPLPGIYPDLRQYVPEGKVFTTVPKEKADAILDIEHMMQDDPSRFESPSFDTEHVAICADVNLLILIAREWHT</sequence>
<dbReference type="HOGENOM" id="CLU_099331_0_0_11"/>
<reference evidence="2" key="1">
    <citation type="submission" date="2010-02" db="EMBL/GenBank/DDBJ databases">
        <title>The Genome Sequence of Prevotella oris strain C735.</title>
        <authorList>
            <consortium name="The Broad Institute Genome Sequencing Platform"/>
            <person name="Ward D."/>
            <person name="Feldgarden M."/>
            <person name="Earl A."/>
            <person name="Young S.K."/>
            <person name="Zeng Q."/>
            <person name="Koehrsen M."/>
            <person name="Alvarado L."/>
            <person name="Berlin A."/>
            <person name="Bochicchio J."/>
            <person name="Borenstein D."/>
            <person name="Chapman S.B."/>
            <person name="Chen Z."/>
            <person name="Engels R."/>
            <person name="Freedman E."/>
            <person name="Gellesch M."/>
            <person name="Goldberg J."/>
            <person name="Griggs A."/>
            <person name="Gujja S."/>
            <person name="Heilman E."/>
            <person name="Heiman D."/>
            <person name="Hepburn T."/>
            <person name="Howarth C."/>
            <person name="Jen D."/>
            <person name="Larson L."/>
            <person name="Mehta T."/>
            <person name="Park D."/>
            <person name="Pearson M."/>
            <person name="Roberts A."/>
            <person name="Saif S."/>
            <person name="Shea T."/>
            <person name="Shenoy N."/>
            <person name="Sisk P."/>
            <person name="Stolte C."/>
            <person name="Sykes S."/>
            <person name="Thomson T."/>
            <person name="Walk T."/>
            <person name="White J."/>
            <person name="Yandava C."/>
            <person name="Sibley C.D."/>
            <person name="Field T.R."/>
            <person name="Grinwis M."/>
            <person name="Eshaghurshan C.S."/>
            <person name="Surette M.G."/>
            <person name="Haas B."/>
            <person name="Nusbaum C."/>
            <person name="Birren B."/>
        </authorList>
    </citation>
    <scope>NUCLEOTIDE SEQUENCE [LARGE SCALE GENOMIC DNA]</scope>
    <source>
        <strain evidence="2">C505</strain>
    </source>
</reference>
<dbReference type="EMBL" id="ACRE02000029">
    <property type="protein sequence ID" value="EGE39365.1"/>
    <property type="molecule type" value="Genomic_DNA"/>
</dbReference>